<evidence type="ECO:0000256" key="3">
    <source>
        <dbReference type="ARBA" id="ARBA00022853"/>
    </source>
</evidence>
<evidence type="ECO:0000313" key="10">
    <source>
        <dbReference type="EMBL" id="PXF40325.1"/>
    </source>
</evidence>
<feature type="compositionally biased region" description="Low complexity" evidence="9">
    <location>
        <begin position="70"/>
        <end position="86"/>
    </location>
</feature>
<feature type="coiled-coil region" evidence="8">
    <location>
        <begin position="180"/>
        <end position="207"/>
    </location>
</feature>
<dbReference type="Pfam" id="PF09340">
    <property type="entry name" value="NuA4"/>
    <property type="match status" value="1"/>
</dbReference>
<feature type="compositionally biased region" description="Low complexity" evidence="9">
    <location>
        <begin position="128"/>
        <end position="143"/>
    </location>
</feature>
<feature type="region of interest" description="Disordered" evidence="9">
    <location>
        <begin position="1"/>
        <end position="150"/>
    </location>
</feature>
<sequence>MPLGKTFLNVPPSHPANHAARAASSTHAPSTLQHGQPSSSTPTHTSPSAMPRKTTHRPLAAKAPRGLGISSSTASSSQPQSPAPARSDTKKSTSTKQRAPTAGKSLIEKPRNLAENAVEKTPTAAIGNTNTSTPTVTTVASSTRKAADTRASKSVFVKAERAAERAAEKAAIAAERAALQQNVTQQITALEADIERIETDIARMEEDYIKTTWAQGNVLRGWDGFGRRVDRTERTATGNGSGVATGAPKHRKSRPNDRIFSLSSSTSSFRKENPDVQIARRSTVQKKKKKR</sequence>
<evidence type="ECO:0000256" key="6">
    <source>
        <dbReference type="ARBA" id="ARBA00023163"/>
    </source>
</evidence>
<keyword evidence="4" id="KW-0805">Transcription regulation</keyword>
<dbReference type="PANTHER" id="PTHR13476">
    <property type="entry name" value="CHROMATIN MODIFICATION-RELATED PROTEIN MEAF6"/>
    <property type="match status" value="1"/>
</dbReference>
<evidence type="ECO:0000256" key="7">
    <source>
        <dbReference type="ARBA" id="ARBA00023242"/>
    </source>
</evidence>
<dbReference type="AlphaFoldDB" id="A0A2V3IE12"/>
<comment type="subcellular location">
    <subcellularLocation>
        <location evidence="1">Nucleus</location>
    </subcellularLocation>
</comment>
<evidence type="ECO:0000256" key="8">
    <source>
        <dbReference type="SAM" id="Coils"/>
    </source>
</evidence>
<feature type="compositionally biased region" description="Polar residues" evidence="9">
    <location>
        <begin position="23"/>
        <end position="36"/>
    </location>
</feature>
<dbReference type="GO" id="GO:0000123">
    <property type="term" value="C:histone acetyltransferase complex"/>
    <property type="evidence" value="ECO:0007669"/>
    <property type="project" value="InterPro"/>
</dbReference>
<keyword evidence="7" id="KW-0539">Nucleus</keyword>
<dbReference type="OrthoDB" id="5418at2759"/>
<reference evidence="10 11" key="1">
    <citation type="journal article" date="2018" name="Mol. Biol. Evol.">
        <title>Analysis of the draft genome of the red seaweed Gracilariopsis chorda provides insights into genome size evolution in Rhodophyta.</title>
        <authorList>
            <person name="Lee J."/>
            <person name="Yang E.C."/>
            <person name="Graf L."/>
            <person name="Yang J.H."/>
            <person name="Qiu H."/>
            <person name="Zel Zion U."/>
            <person name="Chan C.X."/>
            <person name="Stephens T.G."/>
            <person name="Weber A.P.M."/>
            <person name="Boo G.H."/>
            <person name="Boo S.M."/>
            <person name="Kim K.M."/>
            <person name="Shin Y."/>
            <person name="Jung M."/>
            <person name="Lee S.J."/>
            <person name="Yim H.S."/>
            <person name="Lee J.H."/>
            <person name="Bhattacharya D."/>
            <person name="Yoon H.S."/>
        </authorList>
    </citation>
    <scope>NUCLEOTIDE SEQUENCE [LARGE SCALE GENOMIC DNA]</scope>
    <source>
        <strain evidence="10 11">SKKU-2015</strain>
        <tissue evidence="10">Whole body</tissue>
    </source>
</reference>
<accession>A0A2V3IE12</accession>
<name>A0A2V3IE12_9FLOR</name>
<dbReference type="GO" id="GO:0005634">
    <property type="term" value="C:nucleus"/>
    <property type="evidence" value="ECO:0007669"/>
    <property type="project" value="UniProtKB-SubCell"/>
</dbReference>
<evidence type="ECO:0000256" key="4">
    <source>
        <dbReference type="ARBA" id="ARBA00023015"/>
    </source>
</evidence>
<feature type="region of interest" description="Disordered" evidence="9">
    <location>
        <begin position="232"/>
        <end position="291"/>
    </location>
</feature>
<comment type="similarity">
    <text evidence="2">Belongs to the EAF6 family.</text>
</comment>
<evidence type="ECO:0008006" key="12">
    <source>
        <dbReference type="Google" id="ProtNLM"/>
    </source>
</evidence>
<organism evidence="10 11">
    <name type="scientific">Gracilariopsis chorda</name>
    <dbReference type="NCBI Taxonomy" id="448386"/>
    <lineage>
        <taxon>Eukaryota</taxon>
        <taxon>Rhodophyta</taxon>
        <taxon>Florideophyceae</taxon>
        <taxon>Rhodymeniophycidae</taxon>
        <taxon>Gracilariales</taxon>
        <taxon>Gracilariaceae</taxon>
        <taxon>Gracilariopsis</taxon>
    </lineage>
</organism>
<evidence type="ECO:0000256" key="2">
    <source>
        <dbReference type="ARBA" id="ARBA00010916"/>
    </source>
</evidence>
<keyword evidence="11" id="KW-1185">Reference proteome</keyword>
<evidence type="ECO:0000313" key="11">
    <source>
        <dbReference type="Proteomes" id="UP000247409"/>
    </source>
</evidence>
<keyword evidence="5 8" id="KW-0175">Coiled coil</keyword>
<feature type="compositionally biased region" description="Low complexity" evidence="9">
    <location>
        <begin position="37"/>
        <end position="48"/>
    </location>
</feature>
<keyword evidence="3" id="KW-0156">Chromatin regulator</keyword>
<protein>
    <recommendedName>
        <fullName evidence="12">Chromatin modification-related protein MEAF6</fullName>
    </recommendedName>
</protein>
<dbReference type="EMBL" id="NBIV01000313">
    <property type="protein sequence ID" value="PXF40325.1"/>
    <property type="molecule type" value="Genomic_DNA"/>
</dbReference>
<evidence type="ECO:0000256" key="9">
    <source>
        <dbReference type="SAM" id="MobiDB-lite"/>
    </source>
</evidence>
<keyword evidence="6" id="KW-0804">Transcription</keyword>
<dbReference type="GO" id="GO:0006325">
    <property type="term" value="P:chromatin organization"/>
    <property type="evidence" value="ECO:0007669"/>
    <property type="project" value="UniProtKB-KW"/>
</dbReference>
<evidence type="ECO:0000256" key="1">
    <source>
        <dbReference type="ARBA" id="ARBA00004123"/>
    </source>
</evidence>
<comment type="caution">
    <text evidence="10">The sequence shown here is derived from an EMBL/GenBank/DDBJ whole genome shotgun (WGS) entry which is preliminary data.</text>
</comment>
<dbReference type="InterPro" id="IPR015418">
    <property type="entry name" value="Eaf6"/>
</dbReference>
<evidence type="ECO:0000256" key="5">
    <source>
        <dbReference type="ARBA" id="ARBA00023054"/>
    </source>
</evidence>
<proteinExistence type="inferred from homology"/>
<gene>
    <name evidence="10" type="ORF">BWQ96_09981</name>
</gene>
<dbReference type="Proteomes" id="UP000247409">
    <property type="component" value="Unassembled WGS sequence"/>
</dbReference>
<dbReference type="STRING" id="448386.A0A2V3IE12"/>